<dbReference type="PATRIC" id="fig|1357400.3.peg.2548"/>
<feature type="chain" id="PRO_5004768661" description="MORN repeat variant" evidence="2">
    <location>
        <begin position="23"/>
        <end position="291"/>
    </location>
</feature>
<feature type="coiled-coil region" evidence="1">
    <location>
        <begin position="115"/>
        <end position="150"/>
    </location>
</feature>
<proteinExistence type="predicted"/>
<dbReference type="HOGENOM" id="CLU_955696_0_0_7"/>
<evidence type="ECO:0000256" key="2">
    <source>
        <dbReference type="SAM" id="SignalP"/>
    </source>
</evidence>
<keyword evidence="2" id="KW-0732">Signal</keyword>
<feature type="signal peptide" evidence="2">
    <location>
        <begin position="1"/>
        <end position="22"/>
    </location>
</feature>
<organism evidence="3 4">
    <name type="scientific">Helicobacter macacae MIT 99-5501</name>
    <dbReference type="NCBI Taxonomy" id="1357400"/>
    <lineage>
        <taxon>Bacteria</taxon>
        <taxon>Pseudomonadati</taxon>
        <taxon>Campylobacterota</taxon>
        <taxon>Epsilonproteobacteria</taxon>
        <taxon>Campylobacterales</taxon>
        <taxon>Helicobacteraceae</taxon>
        <taxon>Helicobacter</taxon>
    </lineage>
</organism>
<dbReference type="RefSeq" id="WP_023928705.1">
    <property type="nucleotide sequence ID" value="NZ_KI669455.1"/>
</dbReference>
<keyword evidence="4" id="KW-1185">Reference proteome</keyword>
<evidence type="ECO:0000313" key="3">
    <source>
        <dbReference type="EMBL" id="ETD22564.1"/>
    </source>
</evidence>
<name>V8C5C5_9HELI</name>
<accession>V8C5C5</accession>
<dbReference type="Gene3D" id="3.90.930.1">
    <property type="match status" value="1"/>
</dbReference>
<evidence type="ECO:0008006" key="5">
    <source>
        <dbReference type="Google" id="ProtNLM"/>
    </source>
</evidence>
<comment type="caution">
    <text evidence="3">The sequence shown here is derived from an EMBL/GenBank/DDBJ whole genome shotgun (WGS) entry which is preliminary data.</text>
</comment>
<gene>
    <name evidence="3" type="ORF">HMPREF2086_01880</name>
</gene>
<dbReference type="Proteomes" id="UP000018731">
    <property type="component" value="Unassembled WGS sequence"/>
</dbReference>
<reference evidence="3 4" key="1">
    <citation type="journal article" date="2014" name="Genome Announc.">
        <title>Draft genome sequences of six enterohepatic helicobacter species isolated from humans and one from rhesus macaques.</title>
        <authorList>
            <person name="Shen Z."/>
            <person name="Sheh A."/>
            <person name="Young S.K."/>
            <person name="Abouelliel A."/>
            <person name="Ward D.V."/>
            <person name="Earl A.M."/>
            <person name="Fox J.G."/>
        </authorList>
    </citation>
    <scope>NUCLEOTIDE SEQUENCE [LARGE SCALE GENOMIC DNA]</scope>
    <source>
        <strain evidence="3 4">MIT 99-5501</strain>
    </source>
</reference>
<sequence length="291" mass="34294">MSRLAKIVRISLLVFAANLVCAKNLTISEVRIHIEEIKESSKLANSKVIDTMSYNSPLDLVYNPCFQHYATVMNKTEQKLIEYIRYNHTTHPNVPNGRYVAYFIKIGKAEYDKCIAKLKNESEKERKRQAEQAKRELEQARQAKIQQEQQEKIQNDFIKKMEKEGKVVAYFGDNSENRLIYKEYYENDEKITELFDKESGTELKSKARFYPSGLLKYKEEYSDGKINEKYIYDSNGKLVKKYEYNFNGKLLEKYYDSNGKLVEGYEYDSDGKLSKKYFYLDGDIVHEVIYE</sequence>
<dbReference type="EMBL" id="AZJI01000009">
    <property type="protein sequence ID" value="ETD22564.1"/>
    <property type="molecule type" value="Genomic_DNA"/>
</dbReference>
<evidence type="ECO:0000256" key="1">
    <source>
        <dbReference type="SAM" id="Coils"/>
    </source>
</evidence>
<keyword evidence="1" id="KW-0175">Coiled coil</keyword>
<protein>
    <recommendedName>
        <fullName evidence="5">MORN repeat variant</fullName>
    </recommendedName>
</protein>
<dbReference type="AlphaFoldDB" id="V8C5C5"/>
<evidence type="ECO:0000313" key="4">
    <source>
        <dbReference type="Proteomes" id="UP000018731"/>
    </source>
</evidence>